<gene>
    <name evidence="2" type="ORF">NKR19_g8297</name>
</gene>
<keyword evidence="3" id="KW-1185">Reference proteome</keyword>
<feature type="compositionally biased region" description="Basic and acidic residues" evidence="1">
    <location>
        <begin position="116"/>
        <end position="128"/>
    </location>
</feature>
<dbReference type="EMBL" id="JANBVN010000163">
    <property type="protein sequence ID" value="KAJ9137202.1"/>
    <property type="molecule type" value="Genomic_DNA"/>
</dbReference>
<organism evidence="2 3">
    <name type="scientific">Coniochaeta hoffmannii</name>
    <dbReference type="NCBI Taxonomy" id="91930"/>
    <lineage>
        <taxon>Eukaryota</taxon>
        <taxon>Fungi</taxon>
        <taxon>Dikarya</taxon>
        <taxon>Ascomycota</taxon>
        <taxon>Pezizomycotina</taxon>
        <taxon>Sordariomycetes</taxon>
        <taxon>Sordariomycetidae</taxon>
        <taxon>Coniochaetales</taxon>
        <taxon>Coniochaetaceae</taxon>
        <taxon>Coniochaeta</taxon>
    </lineage>
</organism>
<name>A0AA38R754_9PEZI</name>
<evidence type="ECO:0000313" key="2">
    <source>
        <dbReference type="EMBL" id="KAJ9137202.1"/>
    </source>
</evidence>
<dbReference type="AlphaFoldDB" id="A0AA38R754"/>
<accession>A0AA38R754</accession>
<sequence length="226" mass="23800">MPPVECLENEIPQDVIVIDDDPAEPVVEAKPAATDAPPVLPAGVSGDPTGAARPGRQYKKVSDVPLKLIADVRRPRRCTGLAQVSEPPSRGGGGGSGGGGQFAARSMRNHGSAESLEPKGAPEAHPCDPDDAIAPLPSPRKSDPSSSPIYYDGSVQVLFEELVKSVSATGYMIHKANWVREVGQLRRPAEMEMVDDDAGDELPGLGADAGNSLAVWLPDRHRAVLY</sequence>
<comment type="caution">
    <text evidence="2">The sequence shown here is derived from an EMBL/GenBank/DDBJ whole genome shotgun (WGS) entry which is preliminary data.</text>
</comment>
<evidence type="ECO:0000256" key="1">
    <source>
        <dbReference type="SAM" id="MobiDB-lite"/>
    </source>
</evidence>
<reference evidence="2" key="1">
    <citation type="submission" date="2022-07" db="EMBL/GenBank/DDBJ databases">
        <title>Fungi with potential for degradation of polypropylene.</title>
        <authorList>
            <person name="Gostincar C."/>
        </authorList>
    </citation>
    <scope>NUCLEOTIDE SEQUENCE</scope>
    <source>
        <strain evidence="2">EXF-13287</strain>
    </source>
</reference>
<proteinExistence type="predicted"/>
<feature type="region of interest" description="Disordered" evidence="1">
    <location>
        <begin position="28"/>
        <end position="59"/>
    </location>
</feature>
<feature type="region of interest" description="Disordered" evidence="1">
    <location>
        <begin position="78"/>
        <end position="147"/>
    </location>
</feature>
<protein>
    <submittedName>
        <fullName evidence="2">Uncharacterized protein</fullName>
    </submittedName>
</protein>
<feature type="compositionally biased region" description="Gly residues" evidence="1">
    <location>
        <begin position="90"/>
        <end position="101"/>
    </location>
</feature>
<evidence type="ECO:0000313" key="3">
    <source>
        <dbReference type="Proteomes" id="UP001174691"/>
    </source>
</evidence>
<dbReference type="Proteomes" id="UP001174691">
    <property type="component" value="Unassembled WGS sequence"/>
</dbReference>